<dbReference type="EMBL" id="CP000254">
    <property type="protein sequence ID" value="ABD40036.1"/>
    <property type="molecule type" value="Genomic_DNA"/>
</dbReference>
<dbReference type="Proteomes" id="UP000001941">
    <property type="component" value="Chromosome"/>
</dbReference>
<accession>Q2FLR4</accession>
<proteinExistence type="predicted"/>
<name>Q2FLR4_METHJ</name>
<reference evidence="3" key="1">
    <citation type="journal article" date="2016" name="Stand. Genomic Sci.">
        <title>Complete genome sequence of Methanospirillum hungatei type strain JF1.</title>
        <authorList>
            <person name="Gunsalus R.P."/>
            <person name="Cook L.E."/>
            <person name="Crable B."/>
            <person name="Rohlin L."/>
            <person name="McDonald E."/>
            <person name="Mouttaki H."/>
            <person name="Sieber J.R."/>
            <person name="Poweleit N."/>
            <person name="Zhou H."/>
            <person name="Lapidus A.L."/>
            <person name="Daligault H.E."/>
            <person name="Land M."/>
            <person name="Gilna P."/>
            <person name="Ivanova N."/>
            <person name="Kyrpides N."/>
            <person name="Culley D.E."/>
            <person name="McInerney M.J."/>
        </authorList>
    </citation>
    <scope>NUCLEOTIDE SEQUENCE [LARGE SCALE GENOMIC DNA]</scope>
    <source>
        <strain evidence="3">ATCC 27890 / DSM 864 / NBRC 100397 / JF-1</strain>
    </source>
</reference>
<dbReference type="KEGG" id="mhu:Mhun_0265"/>
<keyword evidence="3" id="KW-1185">Reference proteome</keyword>
<organism evidence="2 3">
    <name type="scientific">Methanospirillum hungatei JF-1 (strain ATCC 27890 / DSM 864 / NBRC 100397 / JF-1)</name>
    <dbReference type="NCBI Taxonomy" id="323259"/>
    <lineage>
        <taxon>Archaea</taxon>
        <taxon>Methanobacteriati</taxon>
        <taxon>Methanobacteriota</taxon>
        <taxon>Stenosarchaea group</taxon>
        <taxon>Methanomicrobia</taxon>
        <taxon>Methanomicrobiales</taxon>
        <taxon>Methanospirillaceae</taxon>
        <taxon>Methanospirillum</taxon>
    </lineage>
</organism>
<dbReference type="Gene3D" id="3.30.450.20">
    <property type="entry name" value="PAS domain"/>
    <property type="match status" value="1"/>
</dbReference>
<feature type="transmembrane region" description="Helical" evidence="1">
    <location>
        <begin position="23"/>
        <end position="44"/>
    </location>
</feature>
<keyword evidence="1" id="KW-1133">Transmembrane helix</keyword>
<protein>
    <submittedName>
        <fullName evidence="2">Uncharacterized protein</fullName>
    </submittedName>
</protein>
<evidence type="ECO:0000313" key="2">
    <source>
        <dbReference type="EMBL" id="ABD40036.1"/>
    </source>
</evidence>
<evidence type="ECO:0000313" key="3">
    <source>
        <dbReference type="Proteomes" id="UP000001941"/>
    </source>
</evidence>
<gene>
    <name evidence="2" type="ordered locus">Mhun_0265</name>
</gene>
<keyword evidence="1" id="KW-0472">Membrane</keyword>
<dbReference type="EnsemblBacteria" id="ABD40036">
    <property type="protein sequence ID" value="ABD40036"/>
    <property type="gene ID" value="Mhun_0265"/>
</dbReference>
<dbReference type="AlphaFoldDB" id="Q2FLR4"/>
<dbReference type="InParanoid" id="Q2FLR4"/>
<keyword evidence="1" id="KW-0812">Transmembrane</keyword>
<sequence>MGHNFFRRIEMPIFRLNTIQKKIAISSTCCMILIGLCVIVFSWFSLSALAAQSAEELLVTQNTMELTIIKEKISEGLLCANMLSTYFSANYQNHQLSRDDATELLKQILIKNPEYFSFFIAFEPNALLNLSRFQI</sequence>
<evidence type="ECO:0000256" key="1">
    <source>
        <dbReference type="SAM" id="Phobius"/>
    </source>
</evidence>
<dbReference type="HOGENOM" id="CLU_1881080_0_0_2"/>